<dbReference type="EMBL" id="ADWY01001561">
    <property type="protein sequence ID" value="EGH17172.1"/>
    <property type="molecule type" value="Genomic_DNA"/>
</dbReference>
<dbReference type="AlphaFoldDB" id="F3CD30"/>
<accession>F3CD30</accession>
<sequence>VEIGALHRSMLNGHRSLLMRNACLKLASDGKIVRTELCSALPPGDNLLQRKTGFFQGFRQCDILRHKGAV</sequence>
<dbReference type="PATRIC" id="fig|875330.6.peg.4903"/>
<comment type="caution">
    <text evidence="1">The sequence shown here is derived from an EMBL/GenBank/DDBJ whole genome shotgun (WGS) entry which is preliminary data.</text>
</comment>
<organism evidence="1 2">
    <name type="scientific">Pseudomonas savastanoi pv. glycinea str. race 4</name>
    <dbReference type="NCBI Taxonomy" id="875330"/>
    <lineage>
        <taxon>Bacteria</taxon>
        <taxon>Pseudomonadati</taxon>
        <taxon>Pseudomonadota</taxon>
        <taxon>Gammaproteobacteria</taxon>
        <taxon>Pseudomonadales</taxon>
        <taxon>Pseudomonadaceae</taxon>
        <taxon>Pseudomonas</taxon>
    </lineage>
</organism>
<dbReference type="HOGENOM" id="CLU_2746167_0_0_6"/>
<evidence type="ECO:0000313" key="1">
    <source>
        <dbReference type="EMBL" id="EGH17172.1"/>
    </source>
</evidence>
<feature type="non-terminal residue" evidence="1">
    <location>
        <position position="1"/>
    </location>
</feature>
<evidence type="ECO:0000313" key="2">
    <source>
        <dbReference type="Proteomes" id="UP000005466"/>
    </source>
</evidence>
<name>F3CD30_PSESG</name>
<protein>
    <submittedName>
        <fullName evidence="1">Uncharacterized protein</fullName>
    </submittedName>
</protein>
<proteinExistence type="predicted"/>
<gene>
    <name evidence="1" type="ORF">Pgy4_29705</name>
</gene>
<reference evidence="1 2" key="1">
    <citation type="journal article" date="2011" name="PLoS Pathog.">
        <title>Dynamic evolution of pathogenicity revealed by sequencing and comparative genomics of 19 Pseudomonas syringae isolates.</title>
        <authorList>
            <person name="Baltrus D.A."/>
            <person name="Nishimura M.T."/>
            <person name="Romanchuk A."/>
            <person name="Chang J.H."/>
            <person name="Mukhtar M.S."/>
            <person name="Cherkis K."/>
            <person name="Roach J."/>
            <person name="Grant S.R."/>
            <person name="Jones C.D."/>
            <person name="Dangl J.L."/>
        </authorList>
    </citation>
    <scope>NUCLEOTIDE SEQUENCE [LARGE SCALE GENOMIC DNA]</scope>
    <source>
        <strain evidence="2">race 4</strain>
    </source>
</reference>
<dbReference type="Proteomes" id="UP000005466">
    <property type="component" value="Unassembled WGS sequence"/>
</dbReference>